<keyword evidence="1" id="KW-1133">Transmembrane helix</keyword>
<feature type="transmembrane region" description="Helical" evidence="1">
    <location>
        <begin position="42"/>
        <end position="61"/>
    </location>
</feature>
<dbReference type="AlphaFoldDB" id="A0A431TE18"/>
<keyword evidence="3" id="KW-1185">Reference proteome</keyword>
<name>A0A431TE18_9BURK</name>
<gene>
    <name evidence="2" type="ORF">EJP69_26820</name>
</gene>
<sequence>MKSTTLILAGTALGAVIGYFVGAGPRGVGIGAVIGGIAGPAYAAMGAGIGLLCGVVAAMLWSAAQEASRPDAPPRARGDEP</sequence>
<dbReference type="Proteomes" id="UP000267418">
    <property type="component" value="Unassembled WGS sequence"/>
</dbReference>
<evidence type="ECO:0000313" key="3">
    <source>
        <dbReference type="Proteomes" id="UP000267418"/>
    </source>
</evidence>
<evidence type="ECO:0000256" key="1">
    <source>
        <dbReference type="SAM" id="Phobius"/>
    </source>
</evidence>
<proteinExistence type="predicted"/>
<organism evidence="2 3">
    <name type="scientific">Variovorax gossypii</name>
    <dbReference type="NCBI Taxonomy" id="1679495"/>
    <lineage>
        <taxon>Bacteria</taxon>
        <taxon>Pseudomonadati</taxon>
        <taxon>Pseudomonadota</taxon>
        <taxon>Betaproteobacteria</taxon>
        <taxon>Burkholderiales</taxon>
        <taxon>Comamonadaceae</taxon>
        <taxon>Variovorax</taxon>
    </lineage>
</organism>
<protein>
    <submittedName>
        <fullName evidence="2">Uncharacterized protein</fullName>
    </submittedName>
</protein>
<accession>A0A431TE18</accession>
<keyword evidence="1" id="KW-0472">Membrane</keyword>
<keyword evidence="1" id="KW-0812">Transmembrane</keyword>
<dbReference type="EMBL" id="RXOE01000010">
    <property type="protein sequence ID" value="RTQ31132.1"/>
    <property type="molecule type" value="Genomic_DNA"/>
</dbReference>
<comment type="caution">
    <text evidence="2">The sequence shown here is derived from an EMBL/GenBank/DDBJ whole genome shotgun (WGS) entry which is preliminary data.</text>
</comment>
<reference evidence="2 3" key="1">
    <citation type="submission" date="2018-12" db="EMBL/GenBank/DDBJ databases">
        <title>The genome of Variovorax gossypii DSM 100435.</title>
        <authorList>
            <person name="Gao J."/>
            <person name="Sun J."/>
        </authorList>
    </citation>
    <scope>NUCLEOTIDE SEQUENCE [LARGE SCALE GENOMIC DNA]</scope>
    <source>
        <strain evidence="2 3">DSM 100435</strain>
    </source>
</reference>
<dbReference type="OrthoDB" id="9995455at2"/>
<dbReference type="RefSeq" id="WP_126473334.1">
    <property type="nucleotide sequence ID" value="NZ_RXOE01000010.1"/>
</dbReference>
<evidence type="ECO:0000313" key="2">
    <source>
        <dbReference type="EMBL" id="RTQ31132.1"/>
    </source>
</evidence>